<accession>A0A1M5FQK4</accession>
<evidence type="ECO:0000313" key="3">
    <source>
        <dbReference type="EMBL" id="SHF93837.1"/>
    </source>
</evidence>
<feature type="chain" id="PRO_5009910206" evidence="2">
    <location>
        <begin position="23"/>
        <end position="236"/>
    </location>
</feature>
<proteinExistence type="predicted"/>
<dbReference type="EMBL" id="FQUM01000014">
    <property type="protein sequence ID" value="SHF93837.1"/>
    <property type="molecule type" value="Genomic_DNA"/>
</dbReference>
<feature type="signal peptide" evidence="2">
    <location>
        <begin position="1"/>
        <end position="22"/>
    </location>
</feature>
<keyword evidence="1 2" id="KW-0732">Signal</keyword>
<dbReference type="STRING" id="1484053.SAMN05444274_11423"/>
<protein>
    <submittedName>
        <fullName evidence="3">Outer membrane lipoprotein-sorting protein</fullName>
    </submittedName>
</protein>
<evidence type="ECO:0000256" key="2">
    <source>
        <dbReference type="SAM" id="SignalP"/>
    </source>
</evidence>
<evidence type="ECO:0000313" key="4">
    <source>
        <dbReference type="Proteomes" id="UP000184164"/>
    </source>
</evidence>
<reference evidence="3 4" key="1">
    <citation type="submission" date="2016-11" db="EMBL/GenBank/DDBJ databases">
        <authorList>
            <person name="Jaros S."/>
            <person name="Januszkiewicz K."/>
            <person name="Wedrychowicz H."/>
        </authorList>
    </citation>
    <scope>NUCLEOTIDE SEQUENCE [LARGE SCALE GENOMIC DNA]</scope>
    <source>
        <strain evidence="3 4">DSM 26910</strain>
    </source>
</reference>
<gene>
    <name evidence="3" type="ORF">SAMN05444274_11423</name>
</gene>
<keyword evidence="4" id="KW-1185">Reference proteome</keyword>
<dbReference type="Gene3D" id="2.50.20.10">
    <property type="entry name" value="Lipoprotein localisation LolA/LolB/LppX"/>
    <property type="match status" value="1"/>
</dbReference>
<sequence>MKKTISAFLVILLFVAANHTQAQNLDEVLNKHFKAIGQEKLLEKQTYFVTAKIEQMGMELPMEMKMKRPNKFRMEMEMQGQKMIQVYNGEKGWMVAPWISPEPQDLSGPQLDQAMEQANIDGELYNYKEKGTTASLLGKVNVDGSPMYNIKLTDKDGNVKNYFIDADNYFIRKVKAKINAQGQEVEVEQNMSDYKEFDGIFMPTKIESKSPMGTANIIFGDIVFGEKFDDSIFEKP</sequence>
<dbReference type="InterPro" id="IPR029046">
    <property type="entry name" value="LolA/LolB/LppX"/>
</dbReference>
<dbReference type="Proteomes" id="UP000184164">
    <property type="component" value="Unassembled WGS sequence"/>
</dbReference>
<keyword evidence="3" id="KW-0449">Lipoprotein</keyword>
<dbReference type="RefSeq" id="WP_139249795.1">
    <property type="nucleotide sequence ID" value="NZ_FQUM01000014.1"/>
</dbReference>
<organism evidence="3 4">
    <name type="scientific">Mariniphaga anaerophila</name>
    <dbReference type="NCBI Taxonomy" id="1484053"/>
    <lineage>
        <taxon>Bacteria</taxon>
        <taxon>Pseudomonadati</taxon>
        <taxon>Bacteroidota</taxon>
        <taxon>Bacteroidia</taxon>
        <taxon>Marinilabiliales</taxon>
        <taxon>Prolixibacteraceae</taxon>
        <taxon>Mariniphaga</taxon>
    </lineage>
</organism>
<dbReference type="AlphaFoldDB" id="A0A1M5FQK4"/>
<dbReference type="SUPFAM" id="SSF89392">
    <property type="entry name" value="Prokaryotic lipoproteins and lipoprotein localization factors"/>
    <property type="match status" value="1"/>
</dbReference>
<evidence type="ECO:0000256" key="1">
    <source>
        <dbReference type="ARBA" id="ARBA00022729"/>
    </source>
</evidence>
<dbReference type="OrthoDB" id="128937at2"/>
<name>A0A1M5FQK4_9BACT</name>